<evidence type="ECO:0000256" key="13">
    <source>
        <dbReference type="ARBA" id="ARBA00031304"/>
    </source>
</evidence>
<comment type="subcellular location">
    <subcellularLocation>
        <location evidence="3">Nucleus</location>
        <location evidence="3">PML body</location>
    </subcellularLocation>
</comment>
<feature type="region of interest" description="Disordered" evidence="16">
    <location>
        <begin position="80"/>
        <end position="186"/>
    </location>
</feature>
<evidence type="ECO:0000256" key="10">
    <source>
        <dbReference type="ARBA" id="ARBA00022842"/>
    </source>
</evidence>
<comment type="cofactor">
    <cofactor evidence="1">
        <name>Mn(2+)</name>
        <dbReference type="ChEBI" id="CHEBI:29035"/>
    </cofactor>
</comment>
<feature type="compositionally biased region" description="Gly residues" evidence="16">
    <location>
        <begin position="122"/>
        <end position="135"/>
    </location>
</feature>
<dbReference type="GO" id="GO:0046872">
    <property type="term" value="F:metal ion binding"/>
    <property type="evidence" value="ECO:0007669"/>
    <property type="project" value="UniProtKB-KW"/>
</dbReference>
<dbReference type="PANTHER" id="PTHR15822">
    <property type="entry name" value="TRAF AND TNF RECEPTOR-ASSOCIATED PROTEIN"/>
    <property type="match status" value="1"/>
</dbReference>
<evidence type="ECO:0000256" key="9">
    <source>
        <dbReference type="ARBA" id="ARBA00022801"/>
    </source>
</evidence>
<comment type="cofactor">
    <cofactor evidence="2">
        <name>Mg(2+)</name>
        <dbReference type="ChEBI" id="CHEBI:18420"/>
    </cofactor>
</comment>
<evidence type="ECO:0000256" key="7">
    <source>
        <dbReference type="ARBA" id="ARBA00022723"/>
    </source>
</evidence>
<dbReference type="AlphaFoldDB" id="A0A7N4P3H3"/>
<dbReference type="GO" id="GO:0006302">
    <property type="term" value="P:double-strand break repair"/>
    <property type="evidence" value="ECO:0007669"/>
    <property type="project" value="TreeGrafter"/>
</dbReference>
<comment type="subunit">
    <text evidence="14">Interacts with TRAF2, TRAF3, TRAF5, TRAF6, TNFRSF8/CD30, TNFRSF5/CD40, TNFRSF1B/TNF-R75, ETS1, ETS2, FLI1, SMAD3 and ACVR1B/ALK4.</text>
</comment>
<evidence type="ECO:0000256" key="14">
    <source>
        <dbReference type="ARBA" id="ARBA00062351"/>
    </source>
</evidence>
<dbReference type="GO" id="GO:0003697">
    <property type="term" value="F:single-stranded DNA binding"/>
    <property type="evidence" value="ECO:0007669"/>
    <property type="project" value="TreeGrafter"/>
</dbReference>
<keyword evidence="6" id="KW-0540">Nuclease</keyword>
<dbReference type="CDD" id="cd09080">
    <property type="entry name" value="TDP2"/>
    <property type="match status" value="1"/>
</dbReference>
<evidence type="ECO:0000256" key="11">
    <source>
        <dbReference type="ARBA" id="ARBA00023204"/>
    </source>
</evidence>
<dbReference type="GeneTree" id="ENSGT00390000014242"/>
<dbReference type="InParanoid" id="A0A7N4P3H3"/>
<dbReference type="Pfam" id="PF03372">
    <property type="entry name" value="Exo_endo_phos"/>
    <property type="match status" value="1"/>
</dbReference>
<organism evidence="18 19">
    <name type="scientific">Sarcophilus harrisii</name>
    <name type="common">Tasmanian devil</name>
    <name type="synonym">Sarcophilus laniarius</name>
    <dbReference type="NCBI Taxonomy" id="9305"/>
    <lineage>
        <taxon>Eukaryota</taxon>
        <taxon>Metazoa</taxon>
        <taxon>Chordata</taxon>
        <taxon>Craniata</taxon>
        <taxon>Vertebrata</taxon>
        <taxon>Euteleostomi</taxon>
        <taxon>Mammalia</taxon>
        <taxon>Metatheria</taxon>
        <taxon>Dasyuromorphia</taxon>
        <taxon>Dasyuridae</taxon>
        <taxon>Sarcophilus</taxon>
    </lineage>
</organism>
<evidence type="ECO:0000259" key="17">
    <source>
        <dbReference type="Pfam" id="PF03372"/>
    </source>
</evidence>
<proteinExistence type="inferred from homology"/>
<dbReference type="GO" id="GO:0016605">
    <property type="term" value="C:PML body"/>
    <property type="evidence" value="ECO:0007669"/>
    <property type="project" value="UniProtKB-SubCell"/>
</dbReference>
<gene>
    <name evidence="18" type="primary">TDP2</name>
</gene>
<dbReference type="Proteomes" id="UP000007648">
    <property type="component" value="Unassembled WGS sequence"/>
</dbReference>
<accession>A0A7N4P3H3</accession>
<name>A0A7N4P3H3_SARHA</name>
<dbReference type="Gene3D" id="3.60.10.10">
    <property type="entry name" value="Endonuclease/exonuclease/phosphatase"/>
    <property type="match status" value="1"/>
</dbReference>
<evidence type="ECO:0000256" key="8">
    <source>
        <dbReference type="ARBA" id="ARBA00022763"/>
    </source>
</evidence>
<evidence type="ECO:0000256" key="16">
    <source>
        <dbReference type="SAM" id="MobiDB-lite"/>
    </source>
</evidence>
<dbReference type="GO" id="GO:0070260">
    <property type="term" value="F:5'-tyrosyl-DNA phosphodiesterase activity"/>
    <property type="evidence" value="ECO:0007669"/>
    <property type="project" value="TreeGrafter"/>
</dbReference>
<evidence type="ECO:0000256" key="5">
    <source>
        <dbReference type="ARBA" id="ARBA00017870"/>
    </source>
</evidence>
<feature type="domain" description="Endonuclease/exonuclease/phosphatase" evidence="17">
    <location>
        <begin position="259"/>
        <end position="493"/>
    </location>
</feature>
<keyword evidence="11" id="KW-0234">DNA repair</keyword>
<dbReference type="InterPro" id="IPR036691">
    <property type="entry name" value="Endo/exonu/phosph_ase_sf"/>
</dbReference>
<keyword evidence="7" id="KW-0479">Metal-binding</keyword>
<dbReference type="InterPro" id="IPR051547">
    <property type="entry name" value="TDP2-like"/>
</dbReference>
<keyword evidence="19" id="KW-1185">Reference proteome</keyword>
<protein>
    <recommendedName>
        <fullName evidence="5">Tyrosyl-DNA phosphodiesterase 2</fullName>
    </recommendedName>
    <alternativeName>
        <fullName evidence="13">5'-tyrosyl-DNA phosphodiesterase</fullName>
    </alternativeName>
    <alternativeName>
        <fullName evidence="15">TRAF and TNF receptor-associated protein</fullName>
    </alternativeName>
</protein>
<evidence type="ECO:0000313" key="18">
    <source>
        <dbReference type="Ensembl" id="ENSSHAP00000031780.1"/>
    </source>
</evidence>
<feature type="region of interest" description="Disordered" evidence="16">
    <location>
        <begin position="29"/>
        <end position="64"/>
    </location>
</feature>
<evidence type="ECO:0000256" key="15">
    <source>
        <dbReference type="ARBA" id="ARBA00075028"/>
    </source>
</evidence>
<keyword evidence="9" id="KW-0378">Hydrolase</keyword>
<comment type="similarity">
    <text evidence="4">Belongs to the CCR4/nocturin family.</text>
</comment>
<dbReference type="InterPro" id="IPR005135">
    <property type="entry name" value="Endo/exonuclease/phosphatase"/>
</dbReference>
<dbReference type="FunCoup" id="A0A7N4P3H3">
    <property type="interactions" value="2492"/>
</dbReference>
<keyword evidence="10" id="KW-0460">Magnesium</keyword>
<dbReference type="GO" id="GO:0004518">
    <property type="term" value="F:nuclease activity"/>
    <property type="evidence" value="ECO:0007669"/>
    <property type="project" value="UniProtKB-KW"/>
</dbReference>
<dbReference type="PANTHER" id="PTHR15822:SF4">
    <property type="entry name" value="TYROSYL-DNA PHOSPHODIESTERASE 2"/>
    <property type="match status" value="1"/>
</dbReference>
<evidence type="ECO:0000256" key="1">
    <source>
        <dbReference type="ARBA" id="ARBA00001936"/>
    </source>
</evidence>
<evidence type="ECO:0000256" key="3">
    <source>
        <dbReference type="ARBA" id="ARBA00004322"/>
    </source>
</evidence>
<reference evidence="18" key="3">
    <citation type="submission" date="2025-09" db="UniProtKB">
        <authorList>
            <consortium name="Ensembl"/>
        </authorList>
    </citation>
    <scope>IDENTIFICATION</scope>
</reference>
<evidence type="ECO:0000313" key="19">
    <source>
        <dbReference type="Proteomes" id="UP000007648"/>
    </source>
</evidence>
<dbReference type="Ensembl" id="ENSSHAT00000038071.1">
    <property type="protein sequence ID" value="ENSSHAP00000031780.1"/>
    <property type="gene ID" value="ENSSHAG00000021442.1"/>
</dbReference>
<feature type="compositionally biased region" description="Pro residues" evidence="16">
    <location>
        <begin position="171"/>
        <end position="181"/>
    </location>
</feature>
<evidence type="ECO:0000256" key="6">
    <source>
        <dbReference type="ARBA" id="ARBA00022722"/>
    </source>
</evidence>
<sequence>MPGQIKGFPSATRVFRLCPQAAAPAFRSVPPGLPGSGQNLSPSSCHPRLHLPAPPGGRPVPFLQGRGRRWRRREALRFPSRAVSATQRACAEGAEEEAAPPAGSRRPGATREPAGRPRYGDGGRGGAGGSGGARGPGAPAPVRRVRRDYGPRVRLGPVVPGGERLADGSKPSPPLPGPRPRAPGRGPLHPCAFAFQRALNSYFESAGDEGAPDARPRTPAPAAGVCVDLTKEPTNNVNSICVDVENCGQKEDDSTFSLITWNIDGLDIHNLQDRARGVCEYLALYTPDVVFLQEVIPPYYNYLKKRATSYTIISGNEDGYFTVVMLKKSRVKLISHEIVPFPTTQMMRNLLCVHVTICGNELCLLNSHFESTRNHARERMNQLKMVLKKMQEVPESITVIFGGDTNLRDHEVSKSGGLPEKILDVWEFLGKPEHCRYTWDTQANTNLAIEATCKLRFDRIFFRPAADGCNIVPRSLDLLGLEKLDCGRFPSDHWGLLCGFDVIL</sequence>
<reference evidence="18 19" key="1">
    <citation type="journal article" date="2011" name="Proc. Natl. Acad. Sci. U.S.A.">
        <title>Genetic diversity and population structure of the endangered marsupial Sarcophilus harrisii (Tasmanian devil).</title>
        <authorList>
            <person name="Miller W."/>
            <person name="Hayes V.M."/>
            <person name="Ratan A."/>
            <person name="Petersen D.C."/>
            <person name="Wittekindt N.E."/>
            <person name="Miller J."/>
            <person name="Walenz B."/>
            <person name="Knight J."/>
            <person name="Qi J."/>
            <person name="Zhao F."/>
            <person name="Wang Q."/>
            <person name="Bedoya-Reina O.C."/>
            <person name="Katiyar N."/>
            <person name="Tomsho L.P."/>
            <person name="Kasson L.M."/>
            <person name="Hardie R.A."/>
            <person name="Woodbridge P."/>
            <person name="Tindall E.A."/>
            <person name="Bertelsen M.F."/>
            <person name="Dixon D."/>
            <person name="Pyecroft S."/>
            <person name="Helgen K.M."/>
            <person name="Lesk A.M."/>
            <person name="Pringle T.H."/>
            <person name="Patterson N."/>
            <person name="Zhang Y."/>
            <person name="Kreiss A."/>
            <person name="Woods G.M."/>
            <person name="Jones M.E."/>
            <person name="Schuster S.C."/>
        </authorList>
    </citation>
    <scope>NUCLEOTIDE SEQUENCE [LARGE SCALE GENOMIC DNA]</scope>
</reference>
<reference evidence="18" key="2">
    <citation type="submission" date="2025-08" db="UniProtKB">
        <authorList>
            <consortium name="Ensembl"/>
        </authorList>
    </citation>
    <scope>IDENTIFICATION</scope>
</reference>
<evidence type="ECO:0000256" key="4">
    <source>
        <dbReference type="ARBA" id="ARBA00010774"/>
    </source>
</evidence>
<dbReference type="SUPFAM" id="SSF56219">
    <property type="entry name" value="DNase I-like"/>
    <property type="match status" value="1"/>
</dbReference>
<keyword evidence="12" id="KW-0539">Nucleus</keyword>
<dbReference type="FunFam" id="3.60.10.10:FF:000024">
    <property type="entry name" value="Tyrosyl-DNA phosphodiesterase 2"/>
    <property type="match status" value="1"/>
</dbReference>
<keyword evidence="8" id="KW-0227">DNA damage</keyword>
<evidence type="ECO:0000256" key="2">
    <source>
        <dbReference type="ARBA" id="ARBA00001946"/>
    </source>
</evidence>
<evidence type="ECO:0000256" key="12">
    <source>
        <dbReference type="ARBA" id="ARBA00023242"/>
    </source>
</evidence>
<dbReference type="GO" id="GO:0005737">
    <property type="term" value="C:cytoplasm"/>
    <property type="evidence" value="ECO:0007669"/>
    <property type="project" value="TreeGrafter"/>
</dbReference>